<dbReference type="InterPro" id="IPR017853">
    <property type="entry name" value="GH"/>
</dbReference>
<organism evidence="3 4">
    <name type="scientific">Orchesella dallaii</name>
    <dbReference type="NCBI Taxonomy" id="48710"/>
    <lineage>
        <taxon>Eukaryota</taxon>
        <taxon>Metazoa</taxon>
        <taxon>Ecdysozoa</taxon>
        <taxon>Arthropoda</taxon>
        <taxon>Hexapoda</taxon>
        <taxon>Collembola</taxon>
        <taxon>Entomobryomorpha</taxon>
        <taxon>Entomobryoidea</taxon>
        <taxon>Orchesellidae</taxon>
        <taxon>Orchesellinae</taxon>
        <taxon>Orchesella</taxon>
    </lineage>
</organism>
<feature type="signal peptide" evidence="1">
    <location>
        <begin position="1"/>
        <end position="18"/>
    </location>
</feature>
<dbReference type="Pfam" id="PF00704">
    <property type="entry name" value="Glyco_hydro_18"/>
    <property type="match status" value="1"/>
</dbReference>
<dbReference type="InterPro" id="IPR050314">
    <property type="entry name" value="Glycosyl_Hydrlase_18"/>
</dbReference>
<dbReference type="PANTHER" id="PTHR11177:SF390">
    <property type="entry name" value="CHITINASE 11"/>
    <property type="match status" value="1"/>
</dbReference>
<dbReference type="PANTHER" id="PTHR11177">
    <property type="entry name" value="CHITINASE"/>
    <property type="match status" value="1"/>
</dbReference>
<accession>A0ABP1R2J5</accession>
<evidence type="ECO:0000313" key="4">
    <source>
        <dbReference type="Proteomes" id="UP001642540"/>
    </source>
</evidence>
<feature type="domain" description="GH18" evidence="2">
    <location>
        <begin position="96"/>
        <end position="465"/>
    </location>
</feature>
<dbReference type="SMART" id="SM00636">
    <property type="entry name" value="Glyco_18"/>
    <property type="match status" value="1"/>
</dbReference>
<comment type="caution">
    <text evidence="3">The sequence shown here is derived from an EMBL/GenBank/DDBJ whole genome shotgun (WGS) entry which is preliminary data.</text>
</comment>
<gene>
    <name evidence="3" type="ORF">ODALV1_LOCUS18062</name>
</gene>
<dbReference type="PROSITE" id="PS51910">
    <property type="entry name" value="GH18_2"/>
    <property type="match status" value="1"/>
</dbReference>
<dbReference type="SUPFAM" id="SSF54556">
    <property type="entry name" value="Chitinase insertion domain"/>
    <property type="match status" value="1"/>
</dbReference>
<dbReference type="Gene3D" id="3.20.20.80">
    <property type="entry name" value="Glycosidases"/>
    <property type="match status" value="1"/>
</dbReference>
<keyword evidence="1" id="KW-0732">Signal</keyword>
<keyword evidence="4" id="KW-1185">Reference proteome</keyword>
<dbReference type="Gene3D" id="3.10.50.10">
    <property type="match status" value="1"/>
</dbReference>
<dbReference type="InterPro" id="IPR001223">
    <property type="entry name" value="Glyco_hydro18_cat"/>
</dbReference>
<dbReference type="SUPFAM" id="SSF51445">
    <property type="entry name" value="(Trans)glycosidases"/>
    <property type="match status" value="1"/>
</dbReference>
<dbReference type="InterPro" id="IPR029070">
    <property type="entry name" value="Chitinase_insertion_sf"/>
</dbReference>
<dbReference type="InterPro" id="IPR011583">
    <property type="entry name" value="Chitinase_II/V-like_cat"/>
</dbReference>
<sequence length="465" mass="52890">MLPRHFFIVISLSFLVQSLPKVHLTLVNRKHSFYVVNLQDASIESSDNSSSEAENLTTSKPVTDNLSVVNITEHNDHDPTVSATSLSLEAGKNFTRSLMCYYNIPRLNDRPYAVFPEALNVSLCTHLVVCCAKVVNLTLQPNDLNDIQFYSRIVRLKQVNPKLKILLSLESINDDTGQSFVQMISTNSTRQRFLQSAINTLNQHGFDGIEVSWRFPCFEGPIEQRQLFVDFLHEFRDYINSNHNGSSMLLTAAVSARKEIIDIAYHDIPALARYLDYISLMSYDYHKFAWDTPLLGPNSPLFHMKNEIAMLRTLNVQWSANYWYQNGMPASKIIVGIPSYGRSYTLMNRKNHDYYDLAKGLGVTGDKGYVTFPEICEFLMRPNVTKVYNNVTAELYAYEGAEWISFENEQSSKAKASWILRSGFGGVALKDLNSDDAYRQCTKPNRTGPHISFPIARAIYESLYS</sequence>
<name>A0ABP1R2J5_9HEXA</name>
<evidence type="ECO:0000256" key="1">
    <source>
        <dbReference type="SAM" id="SignalP"/>
    </source>
</evidence>
<evidence type="ECO:0000259" key="2">
    <source>
        <dbReference type="PROSITE" id="PS51910"/>
    </source>
</evidence>
<evidence type="ECO:0000313" key="3">
    <source>
        <dbReference type="EMBL" id="CAL8118276.1"/>
    </source>
</evidence>
<proteinExistence type="predicted"/>
<reference evidence="3 4" key="1">
    <citation type="submission" date="2024-08" db="EMBL/GenBank/DDBJ databases">
        <authorList>
            <person name="Cucini C."/>
            <person name="Frati F."/>
        </authorList>
    </citation>
    <scope>NUCLEOTIDE SEQUENCE [LARGE SCALE GENOMIC DNA]</scope>
</reference>
<dbReference type="Proteomes" id="UP001642540">
    <property type="component" value="Unassembled WGS sequence"/>
</dbReference>
<dbReference type="EMBL" id="CAXLJM020000057">
    <property type="protein sequence ID" value="CAL8118276.1"/>
    <property type="molecule type" value="Genomic_DNA"/>
</dbReference>
<feature type="chain" id="PRO_5045471659" description="GH18 domain-containing protein" evidence="1">
    <location>
        <begin position="19"/>
        <end position="465"/>
    </location>
</feature>
<protein>
    <recommendedName>
        <fullName evidence="2">GH18 domain-containing protein</fullName>
    </recommendedName>
</protein>